<protein>
    <submittedName>
        <fullName evidence="1">Uncharacterized protein</fullName>
    </submittedName>
</protein>
<dbReference type="Proteomes" id="UP000681967">
    <property type="component" value="Unassembled WGS sequence"/>
</dbReference>
<name>A0A8S2SR00_9BILA</name>
<accession>A0A8S2SR00</accession>
<comment type="caution">
    <text evidence="1">The sequence shown here is derived from an EMBL/GenBank/DDBJ whole genome shotgun (WGS) entry which is preliminary data.</text>
</comment>
<reference evidence="1" key="1">
    <citation type="submission" date="2021-02" db="EMBL/GenBank/DDBJ databases">
        <authorList>
            <person name="Nowell W R."/>
        </authorList>
    </citation>
    <scope>NUCLEOTIDE SEQUENCE</scope>
</reference>
<evidence type="ECO:0000313" key="1">
    <source>
        <dbReference type="EMBL" id="CAF4245697.1"/>
    </source>
</evidence>
<dbReference type="AlphaFoldDB" id="A0A8S2SR00"/>
<feature type="non-terminal residue" evidence="1">
    <location>
        <position position="1"/>
    </location>
</feature>
<proteinExistence type="predicted"/>
<feature type="non-terminal residue" evidence="1">
    <location>
        <position position="45"/>
    </location>
</feature>
<sequence>DKMDVDIASIEEKQLQEAFESTTKNTISSFEILNPSTYLINAEDK</sequence>
<dbReference type="EMBL" id="CAJOBH010025163">
    <property type="protein sequence ID" value="CAF4245697.1"/>
    <property type="molecule type" value="Genomic_DNA"/>
</dbReference>
<gene>
    <name evidence="1" type="ORF">BYL167_LOCUS25348</name>
</gene>
<evidence type="ECO:0000313" key="2">
    <source>
        <dbReference type="Proteomes" id="UP000681967"/>
    </source>
</evidence>
<organism evidence="1 2">
    <name type="scientific">Rotaria magnacalcarata</name>
    <dbReference type="NCBI Taxonomy" id="392030"/>
    <lineage>
        <taxon>Eukaryota</taxon>
        <taxon>Metazoa</taxon>
        <taxon>Spiralia</taxon>
        <taxon>Gnathifera</taxon>
        <taxon>Rotifera</taxon>
        <taxon>Eurotatoria</taxon>
        <taxon>Bdelloidea</taxon>
        <taxon>Philodinida</taxon>
        <taxon>Philodinidae</taxon>
        <taxon>Rotaria</taxon>
    </lineage>
</organism>